<dbReference type="InterPro" id="IPR009526">
    <property type="entry name" value="DUF1146"/>
</dbReference>
<protein>
    <submittedName>
        <fullName evidence="2">Membrane protein</fullName>
    </submittedName>
</protein>
<keyword evidence="1" id="KW-1133">Transmembrane helix</keyword>
<dbReference type="eggNOG" id="COG4836">
    <property type="taxonomic scope" value="Bacteria"/>
</dbReference>
<dbReference type="Pfam" id="PF06612">
    <property type="entry name" value="DUF1146"/>
    <property type="match status" value="1"/>
</dbReference>
<feature type="transmembrane region" description="Helical" evidence="1">
    <location>
        <begin position="6"/>
        <end position="28"/>
    </location>
</feature>
<gene>
    <name evidence="2" type="ORF">CD30_01395</name>
</gene>
<evidence type="ECO:0000313" key="2">
    <source>
        <dbReference type="EMBL" id="KGR92493.1"/>
    </source>
</evidence>
<accession>A0A0A3JBB8</accession>
<dbReference type="OrthoDB" id="1651016at2"/>
<comment type="caution">
    <text evidence="2">The sequence shown here is derived from an EMBL/GenBank/DDBJ whole genome shotgun (WGS) entry which is preliminary data.</text>
</comment>
<dbReference type="AlphaFoldDB" id="A0A0A3JBB8"/>
<name>A0A0A3JBB8_9BACL</name>
<dbReference type="EMBL" id="JPVQ01000001">
    <property type="protein sequence ID" value="KGR92493.1"/>
    <property type="molecule type" value="Genomic_DNA"/>
</dbReference>
<dbReference type="NCBIfam" id="TIGR02327">
    <property type="entry name" value="int_mem_ywzB"/>
    <property type="match status" value="1"/>
</dbReference>
<organism evidence="2 3">
    <name type="scientific">Ureibacillus massiliensis 4400831 = CIP 108448 = CCUG 49529</name>
    <dbReference type="NCBI Taxonomy" id="1211035"/>
    <lineage>
        <taxon>Bacteria</taxon>
        <taxon>Bacillati</taxon>
        <taxon>Bacillota</taxon>
        <taxon>Bacilli</taxon>
        <taxon>Bacillales</taxon>
        <taxon>Caryophanaceae</taxon>
        <taxon>Ureibacillus</taxon>
    </lineage>
</organism>
<evidence type="ECO:0000256" key="1">
    <source>
        <dbReference type="SAM" id="Phobius"/>
    </source>
</evidence>
<dbReference type="RefSeq" id="WP_036171473.1">
    <property type="nucleotide sequence ID" value="NZ_AVCZ01000001.1"/>
</dbReference>
<reference evidence="2 3" key="1">
    <citation type="submission" date="2014-02" db="EMBL/GenBank/DDBJ databases">
        <title>Draft genome sequence of Lysinibacillus massiliensis CCUG 49529.</title>
        <authorList>
            <person name="Zhang F."/>
            <person name="Wang G."/>
            <person name="Zhang L."/>
        </authorList>
    </citation>
    <scope>NUCLEOTIDE SEQUENCE [LARGE SCALE GENOMIC DNA]</scope>
    <source>
        <strain evidence="2 3">CCUG 49529</strain>
    </source>
</reference>
<feature type="transmembrane region" description="Helical" evidence="1">
    <location>
        <begin position="48"/>
        <end position="66"/>
    </location>
</feature>
<proteinExistence type="predicted"/>
<dbReference type="Proteomes" id="UP000030595">
    <property type="component" value="Unassembled WGS sequence"/>
</dbReference>
<keyword evidence="3" id="KW-1185">Reference proteome</keyword>
<evidence type="ECO:0000313" key="3">
    <source>
        <dbReference type="Proteomes" id="UP000030595"/>
    </source>
</evidence>
<keyword evidence="1" id="KW-0472">Membrane</keyword>
<sequence length="80" mass="9126">MDLYNTFGIQAGIGIFSHIFFIGISFYALQSLRLEQLFKKGHTFQIQLIYILLSIAIGSSVSNFILDITSWSQQLPYLFS</sequence>
<keyword evidence="1" id="KW-0812">Transmembrane</keyword>